<comment type="caution">
    <text evidence="2">The sequence shown here is derived from an EMBL/GenBank/DDBJ whole genome shotgun (WGS) entry which is preliminary data.</text>
</comment>
<dbReference type="AlphaFoldDB" id="A0A5C5XL80"/>
<dbReference type="Proteomes" id="UP000316095">
    <property type="component" value="Unassembled WGS sequence"/>
</dbReference>
<proteinExistence type="predicted"/>
<sequence length="347" mass="39797">MQKEIDWSKPERNHAALIDHVRRIRCNETERELLIALLTIAHQLYSARSELVKFTPEDVGVTAKRKEIGQQINRGVRTVQRRLAELNGRGQFLHFEHDQKCEHYYYINLQAIFAAEIDERVSPDDSHEMQDISMKQDISLEVRHAQLREQFLKSKMSHLSSRVSPVDSPHSRTPSETGEPRGEPGRTRGGTSRTSSEPRRDTEVSQVGQCATINQTTNTNFSKELKKTNNQPLVDSVMNDFSFPPLEDRDFRDPVRMNEVFNHVLRAGILLGSSMDRLNFFALMLACREEVSPGGMLTYWTRMIPGTKPGKKGVTWLSRSNSTHEEAARQLIKRLMKIKEEERAGIC</sequence>
<evidence type="ECO:0000313" key="3">
    <source>
        <dbReference type="Proteomes" id="UP000316095"/>
    </source>
</evidence>
<gene>
    <name evidence="2" type="ORF">Pan54_39160</name>
</gene>
<evidence type="ECO:0000313" key="2">
    <source>
        <dbReference type="EMBL" id="TWT63163.1"/>
    </source>
</evidence>
<feature type="region of interest" description="Disordered" evidence="1">
    <location>
        <begin position="156"/>
        <end position="207"/>
    </location>
</feature>
<evidence type="ECO:0000256" key="1">
    <source>
        <dbReference type="SAM" id="MobiDB-lite"/>
    </source>
</evidence>
<organism evidence="2 3">
    <name type="scientific">Rubinisphaera italica</name>
    <dbReference type="NCBI Taxonomy" id="2527969"/>
    <lineage>
        <taxon>Bacteria</taxon>
        <taxon>Pseudomonadati</taxon>
        <taxon>Planctomycetota</taxon>
        <taxon>Planctomycetia</taxon>
        <taxon>Planctomycetales</taxon>
        <taxon>Planctomycetaceae</taxon>
        <taxon>Rubinisphaera</taxon>
    </lineage>
</organism>
<reference evidence="2 3" key="1">
    <citation type="submission" date="2019-02" db="EMBL/GenBank/DDBJ databases">
        <title>Deep-cultivation of Planctomycetes and their phenomic and genomic characterization uncovers novel biology.</title>
        <authorList>
            <person name="Wiegand S."/>
            <person name="Jogler M."/>
            <person name="Boedeker C."/>
            <person name="Pinto D."/>
            <person name="Vollmers J."/>
            <person name="Rivas-Marin E."/>
            <person name="Kohn T."/>
            <person name="Peeters S.H."/>
            <person name="Heuer A."/>
            <person name="Rast P."/>
            <person name="Oberbeckmann S."/>
            <person name="Bunk B."/>
            <person name="Jeske O."/>
            <person name="Meyerdierks A."/>
            <person name="Storesund J.E."/>
            <person name="Kallscheuer N."/>
            <person name="Luecker S."/>
            <person name="Lage O.M."/>
            <person name="Pohl T."/>
            <person name="Merkel B.J."/>
            <person name="Hornburger P."/>
            <person name="Mueller R.-W."/>
            <person name="Bruemmer F."/>
            <person name="Labrenz M."/>
            <person name="Spormann A.M."/>
            <person name="Op Den Camp H."/>
            <person name="Overmann J."/>
            <person name="Amann R."/>
            <person name="Jetten M.S.M."/>
            <person name="Mascher T."/>
            <person name="Medema M.H."/>
            <person name="Devos D.P."/>
            <person name="Kaster A.-K."/>
            <person name="Ovreas L."/>
            <person name="Rohde M."/>
            <person name="Galperin M.Y."/>
            <person name="Jogler C."/>
        </authorList>
    </citation>
    <scope>NUCLEOTIDE SEQUENCE [LARGE SCALE GENOMIC DNA]</scope>
    <source>
        <strain evidence="2 3">Pan54</strain>
    </source>
</reference>
<keyword evidence="3" id="KW-1185">Reference proteome</keyword>
<dbReference type="EMBL" id="SJPG01000001">
    <property type="protein sequence ID" value="TWT63163.1"/>
    <property type="molecule type" value="Genomic_DNA"/>
</dbReference>
<protein>
    <submittedName>
        <fullName evidence="2">Uncharacterized protein</fullName>
    </submittedName>
</protein>
<name>A0A5C5XL80_9PLAN</name>
<accession>A0A5C5XL80</accession>